<accession>A0A3P8FPH9</accession>
<dbReference type="Proteomes" id="UP000050761">
    <property type="component" value="Unassembled WGS sequence"/>
</dbReference>
<reference evidence="1 2" key="1">
    <citation type="submission" date="2018-11" db="EMBL/GenBank/DDBJ databases">
        <authorList>
            <consortium name="Pathogen Informatics"/>
        </authorList>
    </citation>
    <scope>NUCLEOTIDE SEQUENCE [LARGE SCALE GENOMIC DNA]</scope>
</reference>
<protein>
    <submittedName>
        <fullName evidence="3">Transposase</fullName>
    </submittedName>
</protein>
<dbReference type="EMBL" id="UZAH01032845">
    <property type="protein sequence ID" value="VDP24153.1"/>
    <property type="molecule type" value="Genomic_DNA"/>
</dbReference>
<reference evidence="3" key="2">
    <citation type="submission" date="2019-09" db="UniProtKB">
        <authorList>
            <consortium name="WormBaseParasite"/>
        </authorList>
    </citation>
    <scope>IDENTIFICATION</scope>
</reference>
<name>A0A183GFS3_HELPZ</name>
<gene>
    <name evidence="1" type="ORF">HPBE_LOCUS21269</name>
</gene>
<evidence type="ECO:0000313" key="2">
    <source>
        <dbReference type="Proteomes" id="UP000050761"/>
    </source>
</evidence>
<dbReference type="AlphaFoldDB" id="A0A183GFS3"/>
<accession>A0A183GFS3</accession>
<proteinExistence type="predicted"/>
<evidence type="ECO:0000313" key="3">
    <source>
        <dbReference type="WBParaSite" id="HPBE_0002127001-mRNA-1"/>
    </source>
</evidence>
<organism evidence="2 3">
    <name type="scientific">Heligmosomoides polygyrus</name>
    <name type="common">Parasitic roundworm</name>
    <dbReference type="NCBI Taxonomy" id="6339"/>
    <lineage>
        <taxon>Eukaryota</taxon>
        <taxon>Metazoa</taxon>
        <taxon>Ecdysozoa</taxon>
        <taxon>Nematoda</taxon>
        <taxon>Chromadorea</taxon>
        <taxon>Rhabditida</taxon>
        <taxon>Rhabditina</taxon>
        <taxon>Rhabditomorpha</taxon>
        <taxon>Strongyloidea</taxon>
        <taxon>Heligmosomidae</taxon>
        <taxon>Heligmosomoides</taxon>
    </lineage>
</organism>
<evidence type="ECO:0000313" key="1">
    <source>
        <dbReference type="EMBL" id="VDP24153.1"/>
    </source>
</evidence>
<sequence length="82" mass="8978">MEGLLGLDEKSEPGTWYRVHATAGTSSDCAIRRSFSDKAEEGGKFELTSAFGRISQGEGYLSQQREMSVVRDAMNIMLCLAV</sequence>
<keyword evidence="2" id="KW-1185">Reference proteome</keyword>
<dbReference type="WBParaSite" id="HPBE_0002127001-mRNA-1">
    <property type="protein sequence ID" value="HPBE_0002127001-mRNA-1"/>
    <property type="gene ID" value="HPBE_0002127001"/>
</dbReference>